<reference evidence="1" key="1">
    <citation type="journal article" date="2019" name="Sci. Rep.">
        <title>Draft genome of Tanacetum cinerariifolium, the natural source of mosquito coil.</title>
        <authorList>
            <person name="Yamashiro T."/>
            <person name="Shiraishi A."/>
            <person name="Satake H."/>
            <person name="Nakayama K."/>
        </authorList>
    </citation>
    <scope>NUCLEOTIDE SEQUENCE</scope>
</reference>
<comment type="caution">
    <text evidence="1">The sequence shown here is derived from an EMBL/GenBank/DDBJ whole genome shotgun (WGS) entry which is preliminary data.</text>
</comment>
<feature type="non-terminal residue" evidence="1">
    <location>
        <position position="1"/>
    </location>
</feature>
<dbReference type="AlphaFoldDB" id="A0A699V595"/>
<gene>
    <name evidence="1" type="ORF">Tci_900990</name>
</gene>
<evidence type="ECO:0000313" key="1">
    <source>
        <dbReference type="EMBL" id="GFD29021.1"/>
    </source>
</evidence>
<dbReference type="EMBL" id="BKCJ011390948">
    <property type="protein sequence ID" value="GFD29021.1"/>
    <property type="molecule type" value="Genomic_DNA"/>
</dbReference>
<protein>
    <submittedName>
        <fullName evidence="1">Uncharacterized protein</fullName>
    </submittedName>
</protein>
<sequence>EAAGPYSAQNLLDGGLVGHQLGIEQRVHVIVVDHNA</sequence>
<proteinExistence type="predicted"/>
<name>A0A699V595_TANCI</name>
<organism evidence="1">
    <name type="scientific">Tanacetum cinerariifolium</name>
    <name type="common">Dalmatian daisy</name>
    <name type="synonym">Chrysanthemum cinerariifolium</name>
    <dbReference type="NCBI Taxonomy" id="118510"/>
    <lineage>
        <taxon>Eukaryota</taxon>
        <taxon>Viridiplantae</taxon>
        <taxon>Streptophyta</taxon>
        <taxon>Embryophyta</taxon>
        <taxon>Tracheophyta</taxon>
        <taxon>Spermatophyta</taxon>
        <taxon>Magnoliopsida</taxon>
        <taxon>eudicotyledons</taxon>
        <taxon>Gunneridae</taxon>
        <taxon>Pentapetalae</taxon>
        <taxon>asterids</taxon>
        <taxon>campanulids</taxon>
        <taxon>Asterales</taxon>
        <taxon>Asteraceae</taxon>
        <taxon>Asteroideae</taxon>
        <taxon>Anthemideae</taxon>
        <taxon>Anthemidinae</taxon>
        <taxon>Tanacetum</taxon>
    </lineage>
</organism>
<accession>A0A699V595</accession>